<dbReference type="AlphaFoldDB" id="A0A2I2ADL8"/>
<name>A0A2I2ADL8_9LACO</name>
<protein>
    <submittedName>
        <fullName evidence="4">Phosphatidylglycerol--membrane-oligosaccharide glycerophosphotransferase</fullName>
    </submittedName>
</protein>
<sequence length="967" mass="110185">MFQKIRNTLLVYLLAIVVVYSLVIKQANPTFLQNNEISVRLFAYGVLNNFGNIALALLLILIGYCINGSVKWVLKKYFYIYIINALTFIGLFLWSRSFTITDLYNVILPISRNTYPLVVGTILAVTFKDNTKKWFGRYSLNLILIFYGIVFTLPTLFDKDLFGLGNGNNILTAFLLTTLGVIFSTKNYDGLGIKKLTGVGGLLLANVALSLTMPYVSLKVHGDLSTAYRFDVLTSATVVGTAVAAFLLVKKIIAKEKFPEYSSLLILVFVSNTFIISKLIGGEALLRVWLLRSVEIVTVIFILGLLAAIVDSKEHMLERKWKLSELPLVDWIKQVRQDFVDYLIKNKYRIINIAVLYALAYCSIIFMSDDFTAPHMGDKATTTIFSFAFFTRQQMVLLNAFLFYLIYRVILGLTNRFWISSILNYVIIIISIVADVIKIHYRLEPIYPTEVVMTSAYSDILKMVPQVLLYVTLLIVLLLVGLVYMLERKFPQSKNKWFFRVSGIIMAIFIFGSSTRINHENSIVSDFLNNYGNWPAFGTQEHGAENNGALQQFLNNIDVTVMKEQPNYSKKALDRVVAKYLKEAKEINRNRKNELADQTIIFNLSESLANPNRLKEIGLSENPMKYIDKVKASTTSGLMISTGYGGGTANMEYMALTGLPMSNFTPTIEAAYAQVIPSLEKTNTINNYFEKSSAIHPYSGNFYSRKMVYQQFGFQKFLYLGSKDKIKHQTKIGTNPYLSDKTAYQNTLDIINNTSKGQFINLITMQNHMPYEAYYDNADKFQVQGNIDDDEKEVISNYSAGLSYTDRAVKRFIKQIDKIDKPITLVFYGDHLPGIYSNIDVNKLESRTADYFIYSNRYARLHGARELSKVRYISPNNFIALTAKQVNAKVSAYYALLTKVQEELPAMKVYAYKNGKNPVFVNNDGKTVKYRDLSKKQKELYDDLKLVQYDLTVGKQYLFKTNFFNVR</sequence>
<feature type="domain" description="Sulfatase N-terminal" evidence="3">
    <location>
        <begin position="598"/>
        <end position="855"/>
    </location>
</feature>
<evidence type="ECO:0000313" key="5">
    <source>
        <dbReference type="Proteomes" id="UP000234579"/>
    </source>
</evidence>
<feature type="transmembrane region" description="Helical" evidence="2">
    <location>
        <begin position="228"/>
        <end position="249"/>
    </location>
</feature>
<gene>
    <name evidence="4" type="ORF">CYR79_00345</name>
</gene>
<dbReference type="Gene3D" id="3.40.720.10">
    <property type="entry name" value="Alkaline Phosphatase, subunit A"/>
    <property type="match status" value="1"/>
</dbReference>
<evidence type="ECO:0000256" key="1">
    <source>
        <dbReference type="SAM" id="Coils"/>
    </source>
</evidence>
<evidence type="ECO:0000259" key="3">
    <source>
        <dbReference type="Pfam" id="PF00884"/>
    </source>
</evidence>
<feature type="transmembrane region" description="Helical" evidence="2">
    <location>
        <begin position="463"/>
        <end position="485"/>
    </location>
</feature>
<feature type="transmembrane region" description="Helical" evidence="2">
    <location>
        <begin position="106"/>
        <end position="126"/>
    </location>
</feature>
<keyword evidence="4" id="KW-0808">Transferase</keyword>
<evidence type="ECO:0000256" key="2">
    <source>
        <dbReference type="SAM" id="Phobius"/>
    </source>
</evidence>
<feature type="transmembrane region" description="Helical" evidence="2">
    <location>
        <begin position="350"/>
        <end position="367"/>
    </location>
</feature>
<feature type="transmembrane region" description="Helical" evidence="2">
    <location>
        <begin position="163"/>
        <end position="184"/>
    </location>
</feature>
<dbReference type="Pfam" id="PF00884">
    <property type="entry name" value="Sulfatase"/>
    <property type="match status" value="1"/>
</dbReference>
<feature type="coiled-coil region" evidence="1">
    <location>
        <begin position="570"/>
        <end position="597"/>
    </location>
</feature>
<dbReference type="RefSeq" id="WP_101811130.1">
    <property type="nucleotide sequence ID" value="NZ_PKGI01000003.1"/>
</dbReference>
<dbReference type="InterPro" id="IPR017850">
    <property type="entry name" value="Alkaline_phosphatase_core_sf"/>
</dbReference>
<reference evidence="5" key="1">
    <citation type="submission" date="2017-12" db="EMBL/GenBank/DDBJ databases">
        <authorList>
            <person name="Christensen H."/>
        </authorList>
    </citation>
    <scope>NUCLEOTIDE SEQUENCE [LARGE SCALE GENOMIC DNA]</scope>
    <source>
        <strain evidence="5">268A</strain>
    </source>
</reference>
<dbReference type="InterPro" id="IPR000917">
    <property type="entry name" value="Sulfatase_N"/>
</dbReference>
<keyword evidence="2" id="KW-1133">Transmembrane helix</keyword>
<organism evidence="4 5">
    <name type="scientific">Ligilactobacillus agilis</name>
    <dbReference type="NCBI Taxonomy" id="1601"/>
    <lineage>
        <taxon>Bacteria</taxon>
        <taxon>Bacillati</taxon>
        <taxon>Bacillota</taxon>
        <taxon>Bacilli</taxon>
        <taxon>Lactobacillales</taxon>
        <taxon>Lactobacillaceae</taxon>
        <taxon>Ligilactobacillus</taxon>
    </lineage>
</organism>
<keyword evidence="2" id="KW-0472">Membrane</keyword>
<dbReference type="Proteomes" id="UP000234579">
    <property type="component" value="Unassembled WGS sequence"/>
</dbReference>
<feature type="transmembrane region" description="Helical" evidence="2">
    <location>
        <begin position="78"/>
        <end position="94"/>
    </location>
</feature>
<dbReference type="SUPFAM" id="SSF53649">
    <property type="entry name" value="Alkaline phosphatase-like"/>
    <property type="match status" value="1"/>
</dbReference>
<feature type="transmembrane region" description="Helical" evidence="2">
    <location>
        <begin position="41"/>
        <end position="66"/>
    </location>
</feature>
<dbReference type="EMBL" id="PKGI01000003">
    <property type="protein sequence ID" value="PLA77473.1"/>
    <property type="molecule type" value="Genomic_DNA"/>
</dbReference>
<comment type="caution">
    <text evidence="4">The sequence shown here is derived from an EMBL/GenBank/DDBJ whole genome shotgun (WGS) entry which is preliminary data.</text>
</comment>
<feature type="transmembrane region" description="Helical" evidence="2">
    <location>
        <begin position="138"/>
        <end position="157"/>
    </location>
</feature>
<keyword evidence="1" id="KW-0175">Coiled coil</keyword>
<feature type="transmembrane region" description="Helical" evidence="2">
    <location>
        <begin position="261"/>
        <end position="280"/>
    </location>
</feature>
<feature type="transmembrane region" description="Helical" evidence="2">
    <location>
        <begin position="387"/>
        <end position="410"/>
    </location>
</feature>
<evidence type="ECO:0000313" key="4">
    <source>
        <dbReference type="EMBL" id="PLA77473.1"/>
    </source>
</evidence>
<dbReference type="CDD" id="cd16015">
    <property type="entry name" value="LTA_synthase"/>
    <property type="match status" value="1"/>
</dbReference>
<feature type="transmembrane region" description="Helical" evidence="2">
    <location>
        <begin position="196"/>
        <end position="216"/>
    </location>
</feature>
<feature type="transmembrane region" description="Helical" evidence="2">
    <location>
        <begin position="497"/>
        <end position="515"/>
    </location>
</feature>
<keyword evidence="2" id="KW-0812">Transmembrane</keyword>
<accession>A0A2I2ADL8</accession>
<proteinExistence type="predicted"/>
<feature type="transmembrane region" description="Helical" evidence="2">
    <location>
        <begin position="422"/>
        <end position="443"/>
    </location>
</feature>
<feature type="transmembrane region" description="Helical" evidence="2">
    <location>
        <begin position="286"/>
        <end position="310"/>
    </location>
</feature>
<dbReference type="GO" id="GO:0016740">
    <property type="term" value="F:transferase activity"/>
    <property type="evidence" value="ECO:0007669"/>
    <property type="project" value="UniProtKB-KW"/>
</dbReference>